<dbReference type="InterPro" id="IPR027417">
    <property type="entry name" value="P-loop_NTPase"/>
</dbReference>
<keyword evidence="1" id="KW-0547">Nucleotide-binding</keyword>
<gene>
    <name evidence="8" type="primary">MSH3_2</name>
    <name evidence="7" type="ORF">PGT21_011340</name>
    <name evidence="8" type="ORF">PGTUg99_014935</name>
</gene>
<evidence type="ECO:0000313" key="8">
    <source>
        <dbReference type="EMBL" id="KAA1135976.1"/>
    </source>
</evidence>
<dbReference type="Proteomes" id="UP000325313">
    <property type="component" value="Unassembled WGS sequence"/>
</dbReference>
<dbReference type="GO" id="GO:0030983">
    <property type="term" value="F:mismatched DNA binding"/>
    <property type="evidence" value="ECO:0007669"/>
    <property type="project" value="InterPro"/>
</dbReference>
<organism evidence="8 10">
    <name type="scientific">Puccinia graminis f. sp. tritici</name>
    <dbReference type="NCBI Taxonomy" id="56615"/>
    <lineage>
        <taxon>Eukaryota</taxon>
        <taxon>Fungi</taxon>
        <taxon>Dikarya</taxon>
        <taxon>Basidiomycota</taxon>
        <taxon>Pucciniomycotina</taxon>
        <taxon>Pucciniomycetes</taxon>
        <taxon>Pucciniales</taxon>
        <taxon>Pucciniaceae</taxon>
        <taxon>Puccinia</taxon>
    </lineage>
</organism>
<dbReference type="InterPro" id="IPR000432">
    <property type="entry name" value="DNA_mismatch_repair_MutS_C"/>
</dbReference>
<name>A0A5B0SD27_PUCGR</name>
<keyword evidence="3" id="KW-0238">DNA-binding</keyword>
<dbReference type="GO" id="GO:0005634">
    <property type="term" value="C:nucleus"/>
    <property type="evidence" value="ECO:0007669"/>
    <property type="project" value="TreeGrafter"/>
</dbReference>
<dbReference type="SMART" id="SM00534">
    <property type="entry name" value="MUTSac"/>
    <property type="match status" value="1"/>
</dbReference>
<proteinExistence type="predicted"/>
<protein>
    <recommendedName>
        <fullName evidence="5">MutS protein homolog 3</fullName>
    </recommendedName>
</protein>
<dbReference type="Gene3D" id="3.40.50.300">
    <property type="entry name" value="P-loop containing nucleotide triphosphate hydrolases"/>
    <property type="match status" value="1"/>
</dbReference>
<dbReference type="SUPFAM" id="SSF52540">
    <property type="entry name" value="P-loop containing nucleoside triphosphate hydrolases"/>
    <property type="match status" value="1"/>
</dbReference>
<reference evidence="9 10" key="1">
    <citation type="submission" date="2019-05" db="EMBL/GenBank/DDBJ databases">
        <title>Emergence of the Ug99 lineage of the wheat stem rust pathogen through somatic hybridization.</title>
        <authorList>
            <person name="Li F."/>
            <person name="Upadhyaya N.M."/>
            <person name="Sperschneider J."/>
            <person name="Matny O."/>
            <person name="Nguyen-Phuc H."/>
            <person name="Mago R."/>
            <person name="Raley C."/>
            <person name="Miller M.E."/>
            <person name="Silverstein K.A.T."/>
            <person name="Henningsen E."/>
            <person name="Hirsch C.D."/>
            <person name="Visser B."/>
            <person name="Pretorius Z.A."/>
            <person name="Steffenson B.J."/>
            <person name="Schwessinger B."/>
            <person name="Dodds P.N."/>
            <person name="Figueroa M."/>
        </authorList>
    </citation>
    <scope>NUCLEOTIDE SEQUENCE [LARGE SCALE GENOMIC DNA]</scope>
    <source>
        <strain evidence="7">21-0</strain>
        <strain evidence="8 10">Ug99</strain>
    </source>
</reference>
<keyword evidence="9" id="KW-1185">Reference proteome</keyword>
<evidence type="ECO:0000256" key="1">
    <source>
        <dbReference type="ARBA" id="ARBA00022741"/>
    </source>
</evidence>
<dbReference type="EMBL" id="VDEP01000036">
    <property type="protein sequence ID" value="KAA1135976.1"/>
    <property type="molecule type" value="Genomic_DNA"/>
</dbReference>
<dbReference type="OrthoDB" id="121051at2759"/>
<keyword evidence="4" id="KW-0234">DNA repair</keyword>
<dbReference type="Proteomes" id="UP000324748">
    <property type="component" value="Unassembled WGS sequence"/>
</dbReference>
<evidence type="ECO:0000313" key="10">
    <source>
        <dbReference type="Proteomes" id="UP000325313"/>
    </source>
</evidence>
<evidence type="ECO:0000256" key="5">
    <source>
        <dbReference type="ARBA" id="ARBA00029792"/>
    </source>
</evidence>
<evidence type="ECO:0000256" key="2">
    <source>
        <dbReference type="ARBA" id="ARBA00022840"/>
    </source>
</evidence>
<evidence type="ECO:0000313" key="7">
    <source>
        <dbReference type="EMBL" id="KAA1085567.1"/>
    </source>
</evidence>
<keyword evidence="2" id="KW-0067">ATP-binding</keyword>
<sequence length="159" mass="17145">MYTGSSGGVPPGELVSIPGNNMGGKSVTAKMIGCIVLLAQIGSYVPAERAKIGLFDGCYTRMGMSEELAQGRSAFMVEMNEAAKILRTASPRSLVIIDELGYGTSTYDGLAIANAVLNQLVSSIRCFTIFITHYPQLNELAIKVNPPIRKPVFFKHQLM</sequence>
<dbReference type="Pfam" id="PF00488">
    <property type="entry name" value="MutS_V"/>
    <property type="match status" value="1"/>
</dbReference>
<keyword evidence="4" id="KW-0227">DNA damage</keyword>
<dbReference type="EMBL" id="VSWC01000106">
    <property type="protein sequence ID" value="KAA1085567.1"/>
    <property type="molecule type" value="Genomic_DNA"/>
</dbReference>
<evidence type="ECO:0000256" key="4">
    <source>
        <dbReference type="ARBA" id="ARBA00023204"/>
    </source>
</evidence>
<dbReference type="PANTHER" id="PTHR11361:SF122">
    <property type="entry name" value="DNA MISMATCH REPAIR PROTEIN MSH3"/>
    <property type="match status" value="1"/>
</dbReference>
<evidence type="ECO:0000256" key="3">
    <source>
        <dbReference type="ARBA" id="ARBA00023125"/>
    </source>
</evidence>
<dbReference type="GO" id="GO:0140664">
    <property type="term" value="F:ATP-dependent DNA damage sensor activity"/>
    <property type="evidence" value="ECO:0007669"/>
    <property type="project" value="InterPro"/>
</dbReference>
<evidence type="ECO:0000313" key="9">
    <source>
        <dbReference type="Proteomes" id="UP000324748"/>
    </source>
</evidence>
<dbReference type="PANTHER" id="PTHR11361">
    <property type="entry name" value="DNA MISMATCH REPAIR PROTEIN MUTS FAMILY MEMBER"/>
    <property type="match status" value="1"/>
</dbReference>
<dbReference type="GO" id="GO:0006312">
    <property type="term" value="P:mitotic recombination"/>
    <property type="evidence" value="ECO:0007669"/>
    <property type="project" value="TreeGrafter"/>
</dbReference>
<accession>A0A5B0SD27</accession>
<feature type="domain" description="DNA mismatch repair proteins mutS family" evidence="6">
    <location>
        <begin position="12"/>
        <end position="150"/>
    </location>
</feature>
<dbReference type="GO" id="GO:0005524">
    <property type="term" value="F:ATP binding"/>
    <property type="evidence" value="ECO:0007669"/>
    <property type="project" value="UniProtKB-KW"/>
</dbReference>
<dbReference type="GO" id="GO:0006298">
    <property type="term" value="P:mismatch repair"/>
    <property type="evidence" value="ECO:0007669"/>
    <property type="project" value="InterPro"/>
</dbReference>
<comment type="caution">
    <text evidence="8">The sequence shown here is derived from an EMBL/GenBank/DDBJ whole genome shotgun (WGS) entry which is preliminary data.</text>
</comment>
<dbReference type="AlphaFoldDB" id="A0A5B0SD27"/>
<dbReference type="InterPro" id="IPR045076">
    <property type="entry name" value="MutS"/>
</dbReference>
<evidence type="ECO:0000259" key="6">
    <source>
        <dbReference type="SMART" id="SM00534"/>
    </source>
</evidence>